<evidence type="ECO:0000256" key="1">
    <source>
        <dbReference type="SAM" id="SignalP"/>
    </source>
</evidence>
<evidence type="ECO:0000313" key="3">
    <source>
        <dbReference type="Proteomes" id="UP000322667"/>
    </source>
</evidence>
<sequence>MDFVLILFIILCFEVKARVKLGPYRYQSKLLPRFSHLQLKLPMAKMCHQWVHMLIEGKNRLLRILSRRGEGKD</sequence>
<keyword evidence="1" id="KW-0732">Signal</keyword>
<protein>
    <recommendedName>
        <fullName evidence="4">Secreted protein</fullName>
    </recommendedName>
</protein>
<dbReference type="Proteomes" id="UP000322667">
    <property type="component" value="Chromosome D06"/>
</dbReference>
<name>A0A5D2KMQ8_GOSTO</name>
<proteinExistence type="predicted"/>
<dbReference type="EMBL" id="CM017628">
    <property type="protein sequence ID" value="TYH68012.1"/>
    <property type="molecule type" value="Genomic_DNA"/>
</dbReference>
<keyword evidence="3" id="KW-1185">Reference proteome</keyword>
<gene>
    <name evidence="2" type="ORF">ES332_D06G229100v1</name>
</gene>
<organism evidence="2 3">
    <name type="scientific">Gossypium tomentosum</name>
    <name type="common">Hawaiian cotton</name>
    <name type="synonym">Gossypium sandvicense</name>
    <dbReference type="NCBI Taxonomy" id="34277"/>
    <lineage>
        <taxon>Eukaryota</taxon>
        <taxon>Viridiplantae</taxon>
        <taxon>Streptophyta</taxon>
        <taxon>Embryophyta</taxon>
        <taxon>Tracheophyta</taxon>
        <taxon>Spermatophyta</taxon>
        <taxon>Magnoliopsida</taxon>
        <taxon>eudicotyledons</taxon>
        <taxon>Gunneridae</taxon>
        <taxon>Pentapetalae</taxon>
        <taxon>rosids</taxon>
        <taxon>malvids</taxon>
        <taxon>Malvales</taxon>
        <taxon>Malvaceae</taxon>
        <taxon>Malvoideae</taxon>
        <taxon>Gossypium</taxon>
    </lineage>
</organism>
<reference evidence="2 3" key="1">
    <citation type="submission" date="2019-07" db="EMBL/GenBank/DDBJ databases">
        <title>WGS assembly of Gossypium tomentosum.</title>
        <authorList>
            <person name="Chen Z.J."/>
            <person name="Sreedasyam A."/>
            <person name="Ando A."/>
            <person name="Song Q."/>
            <person name="De L."/>
            <person name="Hulse-Kemp A."/>
            <person name="Ding M."/>
            <person name="Ye W."/>
            <person name="Kirkbride R."/>
            <person name="Jenkins J."/>
            <person name="Plott C."/>
            <person name="Lovell J."/>
            <person name="Lin Y.-M."/>
            <person name="Vaughn R."/>
            <person name="Liu B."/>
            <person name="Li W."/>
            <person name="Simpson S."/>
            <person name="Scheffler B."/>
            <person name="Saski C."/>
            <person name="Grover C."/>
            <person name="Hu G."/>
            <person name="Conover J."/>
            <person name="Carlson J."/>
            <person name="Shu S."/>
            <person name="Boston L."/>
            <person name="Williams M."/>
            <person name="Peterson D."/>
            <person name="Mcgee K."/>
            <person name="Jones D."/>
            <person name="Wendel J."/>
            <person name="Stelly D."/>
            <person name="Grimwood J."/>
            <person name="Schmutz J."/>
        </authorList>
    </citation>
    <scope>NUCLEOTIDE SEQUENCE [LARGE SCALE GENOMIC DNA]</scope>
    <source>
        <strain evidence="2">7179.01</strain>
    </source>
</reference>
<accession>A0A5D2KMQ8</accession>
<feature type="signal peptide" evidence="1">
    <location>
        <begin position="1"/>
        <end position="17"/>
    </location>
</feature>
<evidence type="ECO:0008006" key="4">
    <source>
        <dbReference type="Google" id="ProtNLM"/>
    </source>
</evidence>
<dbReference type="AlphaFoldDB" id="A0A5D2KMQ8"/>
<feature type="chain" id="PRO_5022816729" description="Secreted protein" evidence="1">
    <location>
        <begin position="18"/>
        <end position="73"/>
    </location>
</feature>
<evidence type="ECO:0000313" key="2">
    <source>
        <dbReference type="EMBL" id="TYH68012.1"/>
    </source>
</evidence>